<reference evidence="6 7" key="1">
    <citation type="submission" date="2020-11" db="EMBL/GenBank/DDBJ databases">
        <title>Treponema Peruensis nv. sp., first commensal Treponema isolated from human feces.</title>
        <authorList>
            <person name="Belkhou C."/>
            <person name="Raes J."/>
        </authorList>
    </citation>
    <scope>NUCLEOTIDE SEQUENCE [LARGE SCALE GENOMIC DNA]</scope>
    <source>
        <strain evidence="6 7">RCC2812</strain>
    </source>
</reference>
<dbReference type="InterPro" id="IPR016154">
    <property type="entry name" value="Heat_shock_Hsp33_C"/>
</dbReference>
<dbReference type="Gene3D" id="3.90.1280.10">
    <property type="entry name" value="HSP33 redox switch-like"/>
    <property type="match status" value="1"/>
</dbReference>
<dbReference type="InterPro" id="IPR016153">
    <property type="entry name" value="Heat_shock_Hsp33_N"/>
</dbReference>
<name>A0A7T3RDC3_9SPIR</name>
<dbReference type="SUPFAM" id="SSF64397">
    <property type="entry name" value="Hsp33 domain"/>
    <property type="match status" value="1"/>
</dbReference>
<keyword evidence="3" id="KW-1015">Disulfide bond</keyword>
<evidence type="ECO:0000313" key="6">
    <source>
        <dbReference type="EMBL" id="QQA00965.1"/>
    </source>
</evidence>
<dbReference type="Proteomes" id="UP000595224">
    <property type="component" value="Chromosome"/>
</dbReference>
<evidence type="ECO:0000313" key="7">
    <source>
        <dbReference type="Proteomes" id="UP000595224"/>
    </source>
</evidence>
<dbReference type="PIRSF" id="PIRSF005261">
    <property type="entry name" value="Heat_shock_Hsp33"/>
    <property type="match status" value="1"/>
</dbReference>
<evidence type="ECO:0000256" key="5">
    <source>
        <dbReference type="ARBA" id="ARBA00023284"/>
    </source>
</evidence>
<dbReference type="GO" id="GO:0042026">
    <property type="term" value="P:protein refolding"/>
    <property type="evidence" value="ECO:0007669"/>
    <property type="project" value="TreeGrafter"/>
</dbReference>
<gene>
    <name evidence="6" type="ORF">IWA51_12045</name>
</gene>
<accession>A0A7T3RDC3</accession>
<keyword evidence="1" id="KW-0963">Cytoplasm</keyword>
<dbReference type="AlphaFoldDB" id="A0A7T3RDC3"/>
<organism evidence="6 7">
    <name type="scientific">Treponema peruense</name>
    <dbReference type="NCBI Taxonomy" id="2787628"/>
    <lineage>
        <taxon>Bacteria</taxon>
        <taxon>Pseudomonadati</taxon>
        <taxon>Spirochaetota</taxon>
        <taxon>Spirochaetia</taxon>
        <taxon>Spirochaetales</taxon>
        <taxon>Treponemataceae</taxon>
        <taxon>Treponema</taxon>
    </lineage>
</organism>
<dbReference type="SUPFAM" id="SSF118352">
    <property type="entry name" value="HSP33 redox switch-like"/>
    <property type="match status" value="1"/>
</dbReference>
<dbReference type="Pfam" id="PF01430">
    <property type="entry name" value="HSP33"/>
    <property type="match status" value="1"/>
</dbReference>
<keyword evidence="7" id="KW-1185">Reference proteome</keyword>
<evidence type="ECO:0000256" key="4">
    <source>
        <dbReference type="ARBA" id="ARBA00023186"/>
    </source>
</evidence>
<dbReference type="PANTHER" id="PTHR30111">
    <property type="entry name" value="33 KDA CHAPERONIN"/>
    <property type="match status" value="1"/>
</dbReference>
<dbReference type="Gene3D" id="3.55.30.10">
    <property type="entry name" value="Hsp33 domain"/>
    <property type="match status" value="1"/>
</dbReference>
<dbReference type="GO" id="GO:0044183">
    <property type="term" value="F:protein folding chaperone"/>
    <property type="evidence" value="ECO:0007669"/>
    <property type="project" value="TreeGrafter"/>
</dbReference>
<dbReference type="KEGG" id="tper:IWA51_12045"/>
<evidence type="ECO:0000256" key="2">
    <source>
        <dbReference type="ARBA" id="ARBA00022833"/>
    </source>
</evidence>
<dbReference type="PANTHER" id="PTHR30111:SF1">
    <property type="entry name" value="33 KDA CHAPERONIN"/>
    <property type="match status" value="1"/>
</dbReference>
<dbReference type="RefSeq" id="WP_198442579.1">
    <property type="nucleotide sequence ID" value="NZ_CBCSHE010000005.1"/>
</dbReference>
<dbReference type="GO" id="GO:0005737">
    <property type="term" value="C:cytoplasm"/>
    <property type="evidence" value="ECO:0007669"/>
    <property type="project" value="InterPro"/>
</dbReference>
<dbReference type="GO" id="GO:0051082">
    <property type="term" value="F:unfolded protein binding"/>
    <property type="evidence" value="ECO:0007669"/>
    <property type="project" value="InterPro"/>
</dbReference>
<dbReference type="InterPro" id="IPR000397">
    <property type="entry name" value="Heat_shock_Hsp33"/>
</dbReference>
<keyword evidence="4" id="KW-0143">Chaperone</keyword>
<dbReference type="EMBL" id="CP064936">
    <property type="protein sequence ID" value="QQA00965.1"/>
    <property type="molecule type" value="Genomic_DNA"/>
</dbReference>
<keyword evidence="5" id="KW-0676">Redox-active center</keyword>
<proteinExistence type="predicted"/>
<sequence>MIKAQINDKELVEHIESLPKDEMAVFVMADGRVRGALFHGTRFVNQMRAQHNLGILETMILGQASLCGALLIPTMKGKEHMGWRYEVDGPAAGFSVEADSSGYVRGYLFNEHIPVEKPLENWNLAPFLGNGTMTMTTAREGDKVPSSSSVEILYKNITKDLAWYFLQSEQIQTAFNTSVYMDTKGRVAGAGGMFLQVLPETGGTKKNGSSSASGADMKEDAHLIEKVENAFSAAPSLGKWFSEKGEIDDIVYGLFREFNPAVAVRRSVIYDCPCSEESFAKYIRSLPKAELDDIKKNDPDPLEICCRNCGSIYHIPMANL</sequence>
<evidence type="ECO:0000256" key="1">
    <source>
        <dbReference type="ARBA" id="ARBA00022490"/>
    </source>
</evidence>
<protein>
    <submittedName>
        <fullName evidence="6">Hsp33 family molecular chaperone HslO</fullName>
    </submittedName>
</protein>
<evidence type="ECO:0000256" key="3">
    <source>
        <dbReference type="ARBA" id="ARBA00023157"/>
    </source>
</evidence>
<keyword evidence="2" id="KW-0862">Zinc</keyword>